<keyword evidence="3" id="KW-1185">Reference proteome</keyword>
<proteinExistence type="predicted"/>
<sequence>MQLYKLQPTVLLLAALGANAVPVPNEDVKNTVSTAADPDPNFAYYNFKRGEVKKSADDTADPDPNFAYYNFKRGEVKKSADDTADPDPNFA</sequence>
<gene>
    <name evidence="2" type="ORF">COCCADRAFT_80179</name>
</gene>
<feature type="signal peptide" evidence="1">
    <location>
        <begin position="1"/>
        <end position="20"/>
    </location>
</feature>
<dbReference type="KEGG" id="bze:COCCADRAFT_80179"/>
<name>W6XXQ1_COCC2</name>
<dbReference type="Proteomes" id="UP000053841">
    <property type="component" value="Unassembled WGS sequence"/>
</dbReference>
<protein>
    <submittedName>
        <fullName evidence="2">Uncharacterized protein</fullName>
    </submittedName>
</protein>
<dbReference type="OrthoDB" id="10375060at2759"/>
<feature type="chain" id="PRO_5004885165" evidence="1">
    <location>
        <begin position="21"/>
        <end position="91"/>
    </location>
</feature>
<accession>W6XXQ1</accession>
<feature type="non-terminal residue" evidence="2">
    <location>
        <position position="91"/>
    </location>
</feature>
<dbReference type="AlphaFoldDB" id="W6XXQ1"/>
<dbReference type="HOGENOM" id="CLU_2321824_0_0_1"/>
<evidence type="ECO:0000256" key="1">
    <source>
        <dbReference type="SAM" id="SignalP"/>
    </source>
</evidence>
<organism evidence="2 3">
    <name type="scientific">Cochliobolus carbonum (strain 26-R-13)</name>
    <name type="common">Maize leaf spot fungus</name>
    <name type="synonym">Bipolaris zeicola</name>
    <dbReference type="NCBI Taxonomy" id="930089"/>
    <lineage>
        <taxon>Eukaryota</taxon>
        <taxon>Fungi</taxon>
        <taxon>Dikarya</taxon>
        <taxon>Ascomycota</taxon>
        <taxon>Pezizomycotina</taxon>
        <taxon>Dothideomycetes</taxon>
        <taxon>Pleosporomycetidae</taxon>
        <taxon>Pleosporales</taxon>
        <taxon>Pleosporineae</taxon>
        <taxon>Pleosporaceae</taxon>
        <taxon>Bipolaris</taxon>
    </lineage>
</organism>
<dbReference type="EMBL" id="KI964914">
    <property type="protein sequence ID" value="EUC27519.1"/>
    <property type="molecule type" value="Genomic_DNA"/>
</dbReference>
<dbReference type="RefSeq" id="XP_007718169.1">
    <property type="nucleotide sequence ID" value="XM_007719979.1"/>
</dbReference>
<evidence type="ECO:0000313" key="2">
    <source>
        <dbReference type="EMBL" id="EUC27519.1"/>
    </source>
</evidence>
<keyword evidence="1" id="KW-0732">Signal</keyword>
<reference evidence="2 3" key="1">
    <citation type="journal article" date="2013" name="PLoS Genet.">
        <title>Comparative genome structure, secondary metabolite, and effector coding capacity across Cochliobolus pathogens.</title>
        <authorList>
            <person name="Condon B.J."/>
            <person name="Leng Y."/>
            <person name="Wu D."/>
            <person name="Bushley K.E."/>
            <person name="Ohm R.A."/>
            <person name="Otillar R."/>
            <person name="Martin J."/>
            <person name="Schackwitz W."/>
            <person name="Grimwood J."/>
            <person name="MohdZainudin N."/>
            <person name="Xue C."/>
            <person name="Wang R."/>
            <person name="Manning V.A."/>
            <person name="Dhillon B."/>
            <person name="Tu Z.J."/>
            <person name="Steffenson B.J."/>
            <person name="Salamov A."/>
            <person name="Sun H."/>
            <person name="Lowry S."/>
            <person name="LaButti K."/>
            <person name="Han J."/>
            <person name="Copeland A."/>
            <person name="Lindquist E."/>
            <person name="Barry K."/>
            <person name="Schmutz J."/>
            <person name="Baker S.E."/>
            <person name="Ciuffetti L.M."/>
            <person name="Grigoriev I.V."/>
            <person name="Zhong S."/>
            <person name="Turgeon B.G."/>
        </authorList>
    </citation>
    <scope>NUCLEOTIDE SEQUENCE [LARGE SCALE GENOMIC DNA]</scope>
    <source>
        <strain evidence="2 3">26-R-13</strain>
    </source>
</reference>
<dbReference type="GeneID" id="19150974"/>
<evidence type="ECO:0000313" key="3">
    <source>
        <dbReference type="Proteomes" id="UP000053841"/>
    </source>
</evidence>